<dbReference type="InterPro" id="IPR004358">
    <property type="entry name" value="Sig_transdc_His_kin-like_C"/>
</dbReference>
<dbReference type="SUPFAM" id="SSF55874">
    <property type="entry name" value="ATPase domain of HSP90 chaperone/DNA topoisomerase II/histidine kinase"/>
    <property type="match status" value="1"/>
</dbReference>
<dbReference type="PROSITE" id="PS50109">
    <property type="entry name" value="HIS_KIN"/>
    <property type="match status" value="1"/>
</dbReference>
<gene>
    <name evidence="8" type="ORF">ABWT76_005522</name>
</gene>
<keyword evidence="5 8" id="KW-0418">Kinase</keyword>
<dbReference type="InterPro" id="IPR003661">
    <property type="entry name" value="HisK_dim/P_dom"/>
</dbReference>
<dbReference type="AlphaFoldDB" id="A0AAU8JPI3"/>
<dbReference type="PANTHER" id="PTHR43711">
    <property type="entry name" value="TWO-COMPONENT HISTIDINE KINASE"/>
    <property type="match status" value="1"/>
</dbReference>
<dbReference type="InterPro" id="IPR050736">
    <property type="entry name" value="Sensor_HK_Regulatory"/>
</dbReference>
<keyword evidence="6" id="KW-0902">Two-component regulatory system</keyword>
<evidence type="ECO:0000256" key="3">
    <source>
        <dbReference type="ARBA" id="ARBA00022553"/>
    </source>
</evidence>
<dbReference type="EC" id="2.7.13.3" evidence="2"/>
<comment type="catalytic activity">
    <reaction evidence="1">
        <text>ATP + protein L-histidine = ADP + protein N-phospho-L-histidine.</text>
        <dbReference type="EC" id="2.7.13.3"/>
    </reaction>
</comment>
<feature type="domain" description="Histidine kinase" evidence="7">
    <location>
        <begin position="196"/>
        <end position="471"/>
    </location>
</feature>
<evidence type="ECO:0000256" key="6">
    <source>
        <dbReference type="ARBA" id="ARBA00023012"/>
    </source>
</evidence>
<dbReference type="CDD" id="cd00075">
    <property type="entry name" value="HATPase"/>
    <property type="match status" value="1"/>
</dbReference>
<dbReference type="PRINTS" id="PR00344">
    <property type="entry name" value="BCTRLSENSOR"/>
</dbReference>
<dbReference type="Pfam" id="PF02518">
    <property type="entry name" value="HATPase_c"/>
    <property type="match status" value="1"/>
</dbReference>
<evidence type="ECO:0000256" key="1">
    <source>
        <dbReference type="ARBA" id="ARBA00000085"/>
    </source>
</evidence>
<organism evidence="8">
    <name type="scientific">Planktothricoides raciborskii GIHE-MW2</name>
    <dbReference type="NCBI Taxonomy" id="2792601"/>
    <lineage>
        <taxon>Bacteria</taxon>
        <taxon>Bacillati</taxon>
        <taxon>Cyanobacteriota</taxon>
        <taxon>Cyanophyceae</taxon>
        <taxon>Oscillatoriophycideae</taxon>
        <taxon>Oscillatoriales</taxon>
        <taxon>Oscillatoriaceae</taxon>
        <taxon>Planktothricoides</taxon>
    </lineage>
</organism>
<dbReference type="Gene3D" id="3.30.565.10">
    <property type="entry name" value="Histidine kinase-like ATPase, C-terminal domain"/>
    <property type="match status" value="1"/>
</dbReference>
<dbReference type="EMBL" id="CP159837">
    <property type="protein sequence ID" value="XCM40265.1"/>
    <property type="molecule type" value="Genomic_DNA"/>
</dbReference>
<dbReference type="InterPro" id="IPR036890">
    <property type="entry name" value="HATPase_C_sf"/>
</dbReference>
<dbReference type="Gene3D" id="1.10.287.130">
    <property type="match status" value="1"/>
</dbReference>
<evidence type="ECO:0000259" key="7">
    <source>
        <dbReference type="PROSITE" id="PS50109"/>
    </source>
</evidence>
<accession>A0AAU8JPI3</accession>
<evidence type="ECO:0000313" key="8">
    <source>
        <dbReference type="EMBL" id="XCM40265.1"/>
    </source>
</evidence>
<dbReference type="InterPro" id="IPR003594">
    <property type="entry name" value="HATPase_dom"/>
</dbReference>
<dbReference type="CDD" id="cd00082">
    <property type="entry name" value="HisKA"/>
    <property type="match status" value="1"/>
</dbReference>
<dbReference type="Pfam" id="PF00512">
    <property type="entry name" value="HisKA"/>
    <property type="match status" value="1"/>
</dbReference>
<dbReference type="InterPro" id="IPR003018">
    <property type="entry name" value="GAF"/>
</dbReference>
<dbReference type="SUPFAM" id="SSF55781">
    <property type="entry name" value="GAF domain-like"/>
    <property type="match status" value="1"/>
</dbReference>
<dbReference type="InterPro" id="IPR005467">
    <property type="entry name" value="His_kinase_dom"/>
</dbReference>
<dbReference type="SUPFAM" id="SSF47384">
    <property type="entry name" value="Homodimeric domain of signal transducing histidine kinase"/>
    <property type="match status" value="1"/>
</dbReference>
<dbReference type="SMART" id="SM00388">
    <property type="entry name" value="HisKA"/>
    <property type="match status" value="1"/>
</dbReference>
<dbReference type="SMART" id="SM00387">
    <property type="entry name" value="HATPase_c"/>
    <property type="match status" value="1"/>
</dbReference>
<proteinExistence type="predicted"/>
<dbReference type="GO" id="GO:0000155">
    <property type="term" value="F:phosphorelay sensor kinase activity"/>
    <property type="evidence" value="ECO:0007669"/>
    <property type="project" value="InterPro"/>
</dbReference>
<keyword evidence="3" id="KW-0597">Phosphoprotein</keyword>
<dbReference type="PANTHER" id="PTHR43711:SF26">
    <property type="entry name" value="SENSOR HISTIDINE KINASE RCSC"/>
    <property type="match status" value="1"/>
</dbReference>
<dbReference type="RefSeq" id="WP_054469295.1">
    <property type="nucleotide sequence ID" value="NZ_CP159837.1"/>
</dbReference>
<name>A0AAU8JPI3_9CYAN</name>
<dbReference type="Gene3D" id="3.30.450.40">
    <property type="match status" value="1"/>
</dbReference>
<evidence type="ECO:0000256" key="4">
    <source>
        <dbReference type="ARBA" id="ARBA00022679"/>
    </source>
</evidence>
<evidence type="ECO:0000256" key="2">
    <source>
        <dbReference type="ARBA" id="ARBA00012438"/>
    </source>
</evidence>
<dbReference type="Pfam" id="PF01590">
    <property type="entry name" value="GAF"/>
    <property type="match status" value="1"/>
</dbReference>
<dbReference type="InterPro" id="IPR036097">
    <property type="entry name" value="HisK_dim/P_sf"/>
</dbReference>
<dbReference type="InterPro" id="IPR029016">
    <property type="entry name" value="GAF-like_dom_sf"/>
</dbReference>
<reference evidence="8" key="1">
    <citation type="submission" date="2024-07" db="EMBL/GenBank/DDBJ databases">
        <authorList>
            <person name="Kim Y.J."/>
            <person name="Jeong J.Y."/>
        </authorList>
    </citation>
    <scope>NUCLEOTIDE SEQUENCE</scope>
    <source>
        <strain evidence="8">GIHE-MW2</strain>
    </source>
</reference>
<keyword evidence="4" id="KW-0808">Transferase</keyword>
<sequence length="478" mass="52549">MFMPASSEFVTLCRSQMTLLSQVLGAALSVVYLTEELAEGEQAKLIPVVAYPDSDVVWQQDQEMGLLPVQPLTKQPIRGLLSAGKSPELSRSLPAEESMEEFLADADDTSYGQNQAENATPTRQLVLPLIHDGIVIGLLVTTRRDRPWQPREVSQISRIADTLAIARILDQRGGWLENQLRQKQMIQSQQQDLLDNLLHQLRSPLTALRTFGKLLLKRFTAEDPNRQIAANILRESDRVQEFLTLMDRMIDLNHPEPIHPLELVGEPEKIQKNAKTSPGSSSGMLRLLPPSPIASCSVAAVLKPLLVSAEAIAADKNISCHLDLPENLPSVRANPQALREVLSNLIDNAVKYTAPGGHIYIQVNLPDRQTDSSKTQSQGSSSLMAIAISDTGPGIPEQDLDHLFERHYRGVQANGNIPGTGLGLAIVQDLLNEMQADIEVFSPAATQWLPANRLPTPDPGTTFVIWLTTETPETKKTP</sequence>
<protein>
    <recommendedName>
        <fullName evidence="2">histidine kinase</fullName>
        <ecNumber evidence="2">2.7.13.3</ecNumber>
    </recommendedName>
</protein>
<evidence type="ECO:0000256" key="5">
    <source>
        <dbReference type="ARBA" id="ARBA00022777"/>
    </source>
</evidence>